<protein>
    <submittedName>
        <fullName evidence="1">Uncharacterized protein</fullName>
    </submittedName>
</protein>
<organism evidence="1 2">
    <name type="scientific">Solanum commersonii</name>
    <name type="common">Commerson's wild potato</name>
    <name type="synonym">Commerson's nightshade</name>
    <dbReference type="NCBI Taxonomy" id="4109"/>
    <lineage>
        <taxon>Eukaryota</taxon>
        <taxon>Viridiplantae</taxon>
        <taxon>Streptophyta</taxon>
        <taxon>Embryophyta</taxon>
        <taxon>Tracheophyta</taxon>
        <taxon>Spermatophyta</taxon>
        <taxon>Magnoliopsida</taxon>
        <taxon>eudicotyledons</taxon>
        <taxon>Gunneridae</taxon>
        <taxon>Pentapetalae</taxon>
        <taxon>asterids</taxon>
        <taxon>lamiids</taxon>
        <taxon>Solanales</taxon>
        <taxon>Solanaceae</taxon>
        <taxon>Solanoideae</taxon>
        <taxon>Solaneae</taxon>
        <taxon>Solanum</taxon>
    </lineage>
</organism>
<gene>
    <name evidence="1" type="ORF">H5410_036210</name>
</gene>
<dbReference type="AlphaFoldDB" id="A0A9J5Y4R3"/>
<accession>A0A9J5Y4R3</accession>
<reference evidence="1 2" key="1">
    <citation type="submission" date="2020-09" db="EMBL/GenBank/DDBJ databases">
        <title>De no assembly of potato wild relative species, Solanum commersonii.</title>
        <authorList>
            <person name="Cho K."/>
        </authorList>
    </citation>
    <scope>NUCLEOTIDE SEQUENCE [LARGE SCALE GENOMIC DNA]</scope>
    <source>
        <strain evidence="1">LZ3.2</strain>
        <tissue evidence="1">Leaf</tissue>
    </source>
</reference>
<name>A0A9J5Y4R3_SOLCO</name>
<keyword evidence="2" id="KW-1185">Reference proteome</keyword>
<evidence type="ECO:0000313" key="1">
    <source>
        <dbReference type="EMBL" id="KAG5594978.1"/>
    </source>
</evidence>
<comment type="caution">
    <text evidence="1">The sequence shown here is derived from an EMBL/GenBank/DDBJ whole genome shotgun (WGS) entry which is preliminary data.</text>
</comment>
<evidence type="ECO:0000313" key="2">
    <source>
        <dbReference type="Proteomes" id="UP000824120"/>
    </source>
</evidence>
<proteinExistence type="predicted"/>
<sequence>MLDVAYQDDDISSVHHTVVVELENDLQNPKHMLQKVDIEEITNDGVTVSINEEEWLDEEWSKEEDEDEEE</sequence>
<dbReference type="Proteomes" id="UP000824120">
    <property type="component" value="Chromosome 7"/>
</dbReference>
<dbReference type="EMBL" id="JACXVP010000007">
    <property type="protein sequence ID" value="KAG5594978.1"/>
    <property type="molecule type" value="Genomic_DNA"/>
</dbReference>